<accession>A0A371ATL5</accession>
<dbReference type="InterPro" id="IPR003343">
    <property type="entry name" value="Big_2"/>
</dbReference>
<evidence type="ECO:0000259" key="5">
    <source>
        <dbReference type="SMART" id="SM00635"/>
    </source>
</evidence>
<dbReference type="SUPFAM" id="SSF49373">
    <property type="entry name" value="Invasin/intimin cell-adhesion fragments"/>
    <property type="match status" value="5"/>
</dbReference>
<dbReference type="SMART" id="SM00635">
    <property type="entry name" value="BID_2"/>
    <property type="match status" value="6"/>
</dbReference>
<evidence type="ECO:0000256" key="1">
    <source>
        <dbReference type="ARBA" id="ARBA00007074"/>
    </source>
</evidence>
<dbReference type="EMBL" id="QRCT01000034">
    <property type="protein sequence ID" value="RDU22924.1"/>
    <property type="molecule type" value="Genomic_DNA"/>
</dbReference>
<feature type="domain" description="BIG2" evidence="5">
    <location>
        <begin position="207"/>
        <end position="285"/>
    </location>
</feature>
<evidence type="ECO:0000256" key="2">
    <source>
        <dbReference type="ARBA" id="ARBA00022670"/>
    </source>
</evidence>
<comment type="similarity">
    <text evidence="1">Belongs to the peptidase C40 family.</text>
</comment>
<protein>
    <recommendedName>
        <fullName evidence="5">BIG2 domain-containing protein</fullName>
    </recommendedName>
</protein>
<gene>
    <name evidence="6" type="ORF">DWV06_11150</name>
</gene>
<sequence length="663" mass="71949">MKHKKLIAIILGLIIGLEPASYVFASNSSVKDSMKESSIVIQSQDSRSNKNTFIKPALTLNRKALTVYLKNPITLKATTKPTSKIKWKSSNKKIAVVSTNGKITGKKTGTVTITASANGLKKTCKVKIKKPTLSINSNSINVIDGYNYQFNAKTKPAKTSSKIIWSTSNKKIASISSKGIITGNKPGTATITAKFCGIKKTCKVNVEKNIFKLNKTSKTLLAGDTFTLNMPGTSLDVDYKISQSSEGHVVILDQKNNSCSVTALNAGTATITATTYPIRNGKKVTCTSSCTLKILASGISPQQSSCAVGSSKQFTLINGEKLGTAIEDIKWTSSNSDVVTIDSTSGIATAKKTGTANITAVVTYANNTSTQFTGVIKVSSPSLSSYKYTLALHSSYKLKLTGTNNFSDIKLSSSSPDVATISSDGMITTYKAGTTTITAIVDEKKLDFLLTVSNPYLKTNYKALTKGKTFTIKLNGKNKLSKVKFSSDNKSVATVSKSGVVKAKNYGNANIIITVDGKELKYFVSVVSKTALNATKKAKSIIDSSIYSQTYRMKQGYYDCSSLVFRAYNKNTVLLGESFEWAPNAAKQAKYLENHGKVLSYKWINNTHLLPGDLIFYGNKNNGRYKGIYHVAMYYGNKLCVEKPLRTYTYNKRNIVMIARPIK</sequence>
<evidence type="ECO:0000256" key="3">
    <source>
        <dbReference type="ARBA" id="ARBA00022801"/>
    </source>
</evidence>
<dbReference type="RefSeq" id="WP_115482267.1">
    <property type="nucleotide sequence ID" value="NZ_QRCT01000034.1"/>
</dbReference>
<evidence type="ECO:0000256" key="4">
    <source>
        <dbReference type="ARBA" id="ARBA00022807"/>
    </source>
</evidence>
<dbReference type="Gene3D" id="3.90.1720.10">
    <property type="entry name" value="endopeptidase domain like (from Nostoc punctiforme)"/>
    <property type="match status" value="1"/>
</dbReference>
<dbReference type="PANTHER" id="PTHR23019">
    <property type="entry name" value="NUCLEAR PORE MEMBRANE GLYCOPROTEIN GP210-RELATED"/>
    <property type="match status" value="1"/>
</dbReference>
<dbReference type="SUPFAM" id="SSF54001">
    <property type="entry name" value="Cysteine proteinases"/>
    <property type="match status" value="1"/>
</dbReference>
<organism evidence="6 7">
    <name type="scientific">Anaerosacchariphilus polymeriproducens</name>
    <dbReference type="NCBI Taxonomy" id="1812858"/>
    <lineage>
        <taxon>Bacteria</taxon>
        <taxon>Bacillati</taxon>
        <taxon>Bacillota</taxon>
        <taxon>Clostridia</taxon>
        <taxon>Lachnospirales</taxon>
        <taxon>Lachnospiraceae</taxon>
        <taxon>Anaerosacchariphilus</taxon>
    </lineage>
</organism>
<dbReference type="InterPro" id="IPR038765">
    <property type="entry name" value="Papain-like_cys_pep_sf"/>
</dbReference>
<evidence type="ECO:0000313" key="7">
    <source>
        <dbReference type="Proteomes" id="UP000255036"/>
    </source>
</evidence>
<dbReference type="InterPro" id="IPR045197">
    <property type="entry name" value="NUP210-like"/>
</dbReference>
<dbReference type="PANTHER" id="PTHR23019:SF0">
    <property type="entry name" value="NUCLEAR PORE MEMBRANE GLYCOPROTEIN 210"/>
    <property type="match status" value="1"/>
</dbReference>
<dbReference type="Gene3D" id="2.60.40.1080">
    <property type="match status" value="6"/>
</dbReference>
<feature type="domain" description="BIG2" evidence="5">
    <location>
        <begin position="129"/>
        <end position="205"/>
    </location>
</feature>
<keyword evidence="4" id="KW-0788">Thiol protease</keyword>
<keyword evidence="3" id="KW-0378">Hydrolase</keyword>
<keyword evidence="2" id="KW-0645">Protease</keyword>
<dbReference type="GO" id="GO:0008234">
    <property type="term" value="F:cysteine-type peptidase activity"/>
    <property type="evidence" value="ECO:0007669"/>
    <property type="project" value="UniProtKB-KW"/>
</dbReference>
<dbReference type="Pfam" id="PF02368">
    <property type="entry name" value="Big_2"/>
    <property type="match status" value="5"/>
</dbReference>
<dbReference type="Proteomes" id="UP000255036">
    <property type="component" value="Unassembled WGS sequence"/>
</dbReference>
<evidence type="ECO:0000313" key="6">
    <source>
        <dbReference type="EMBL" id="RDU22924.1"/>
    </source>
</evidence>
<keyword evidence="7" id="KW-1185">Reference proteome</keyword>
<dbReference type="InterPro" id="IPR000064">
    <property type="entry name" value="NLP_P60_dom"/>
</dbReference>
<dbReference type="OrthoDB" id="1771471at2"/>
<dbReference type="AlphaFoldDB" id="A0A371ATL5"/>
<comment type="caution">
    <text evidence="6">The sequence shown here is derived from an EMBL/GenBank/DDBJ whole genome shotgun (WGS) entry which is preliminary data.</text>
</comment>
<feature type="domain" description="BIG2" evidence="5">
    <location>
        <begin position="377"/>
        <end position="450"/>
    </location>
</feature>
<name>A0A371ATL5_9FIRM</name>
<dbReference type="Pfam" id="PF00877">
    <property type="entry name" value="NLPC_P60"/>
    <property type="match status" value="1"/>
</dbReference>
<feature type="domain" description="BIG2" evidence="5">
    <location>
        <begin position="54"/>
        <end position="127"/>
    </location>
</feature>
<dbReference type="GO" id="GO:0006508">
    <property type="term" value="P:proteolysis"/>
    <property type="evidence" value="ECO:0007669"/>
    <property type="project" value="UniProtKB-KW"/>
</dbReference>
<proteinExistence type="inferred from homology"/>
<reference evidence="6 7" key="1">
    <citation type="submission" date="2018-07" db="EMBL/GenBank/DDBJ databases">
        <title>Anaerosacharophilus polymeroproducens gen. nov. sp. nov., an anaerobic bacterium isolated from salt field.</title>
        <authorList>
            <person name="Kim W."/>
            <person name="Yang S.-H."/>
            <person name="Oh J."/>
            <person name="Lee J.-H."/>
            <person name="Kwon K.K."/>
        </authorList>
    </citation>
    <scope>NUCLEOTIDE SEQUENCE [LARGE SCALE GENOMIC DNA]</scope>
    <source>
        <strain evidence="6 7">MCWD5</strain>
    </source>
</reference>
<feature type="domain" description="BIG2" evidence="5">
    <location>
        <begin position="451"/>
        <end position="525"/>
    </location>
</feature>
<feature type="domain" description="BIG2" evidence="5">
    <location>
        <begin position="293"/>
        <end position="372"/>
    </location>
</feature>
<dbReference type="InterPro" id="IPR008964">
    <property type="entry name" value="Invasin/intimin_cell_adhesion"/>
</dbReference>